<proteinExistence type="inferred from homology"/>
<dbReference type="InterPro" id="IPR000847">
    <property type="entry name" value="LysR_HTH_N"/>
</dbReference>
<keyword evidence="2" id="KW-0805">Transcription regulation</keyword>
<name>A0ABW4Z4N8_9HYPH</name>
<feature type="domain" description="HTH lysR-type" evidence="5">
    <location>
        <begin position="1"/>
        <end position="59"/>
    </location>
</feature>
<comment type="similarity">
    <text evidence="1">Belongs to the LysR transcriptional regulatory family.</text>
</comment>
<gene>
    <name evidence="6" type="ORF">ACFSNC_24650</name>
</gene>
<evidence type="ECO:0000256" key="3">
    <source>
        <dbReference type="ARBA" id="ARBA00023125"/>
    </source>
</evidence>
<evidence type="ECO:0000313" key="7">
    <source>
        <dbReference type="Proteomes" id="UP001597299"/>
    </source>
</evidence>
<dbReference type="RefSeq" id="WP_213351165.1">
    <property type="nucleotide sequence ID" value="NZ_JAHBGB010000003.1"/>
</dbReference>
<dbReference type="PROSITE" id="PS50931">
    <property type="entry name" value="HTH_LYSR"/>
    <property type="match status" value="1"/>
</dbReference>
<dbReference type="InterPro" id="IPR005119">
    <property type="entry name" value="LysR_subst-bd"/>
</dbReference>
<comment type="caution">
    <text evidence="6">The sequence shown here is derived from an EMBL/GenBank/DDBJ whole genome shotgun (WGS) entry which is preliminary data.</text>
</comment>
<sequence>MDRLTSLIAFGRVVECGGFSAAARRLNMSVTMVSNHVQALEDRLGARLLNRTTRKVSLTEVGKTYYERSSQILIDLDDADRMVGALHATPRGTLKLHTSLHIVPFLAPVIDEFLTLYPAVSLDLVVGDRMVDLIENDRDLAIWTVSPPDSSLVSRRLTPWRHILTCAPAYLEAHPAPTRVADLAHHNCLRYVFYPYGDDWRFEGAGGKPETVRVTGNVLTNSAETLRALTLSGRGIMLAPSFMIAGEIASGELVRLLPDHRPVEFAINAIYPHRHHLSTKVRSFIDLAVERFAEHRKWMTAGAGDEE</sequence>
<keyword evidence="4" id="KW-0804">Transcription</keyword>
<dbReference type="CDD" id="cd08422">
    <property type="entry name" value="PBP2_CrgA_like"/>
    <property type="match status" value="1"/>
</dbReference>
<evidence type="ECO:0000313" key="6">
    <source>
        <dbReference type="EMBL" id="MFD2143587.1"/>
    </source>
</evidence>
<dbReference type="SUPFAM" id="SSF46785">
    <property type="entry name" value="Winged helix' DNA-binding domain"/>
    <property type="match status" value="1"/>
</dbReference>
<organism evidence="6 7">
    <name type="scientific">Ancylobacter oerskovii</name>
    <dbReference type="NCBI Taxonomy" id="459519"/>
    <lineage>
        <taxon>Bacteria</taxon>
        <taxon>Pseudomonadati</taxon>
        <taxon>Pseudomonadota</taxon>
        <taxon>Alphaproteobacteria</taxon>
        <taxon>Hyphomicrobiales</taxon>
        <taxon>Xanthobacteraceae</taxon>
        <taxon>Ancylobacter</taxon>
    </lineage>
</organism>
<dbReference type="EMBL" id="JBHUHD010000004">
    <property type="protein sequence ID" value="MFD2143587.1"/>
    <property type="molecule type" value="Genomic_DNA"/>
</dbReference>
<reference evidence="7" key="1">
    <citation type="journal article" date="2019" name="Int. J. Syst. Evol. Microbiol.">
        <title>The Global Catalogue of Microorganisms (GCM) 10K type strain sequencing project: providing services to taxonomists for standard genome sequencing and annotation.</title>
        <authorList>
            <consortium name="The Broad Institute Genomics Platform"/>
            <consortium name="The Broad Institute Genome Sequencing Center for Infectious Disease"/>
            <person name="Wu L."/>
            <person name="Ma J."/>
        </authorList>
    </citation>
    <scope>NUCLEOTIDE SEQUENCE [LARGE SCALE GENOMIC DNA]</scope>
    <source>
        <strain evidence="7">CCM 7435</strain>
    </source>
</reference>
<dbReference type="Pfam" id="PF00126">
    <property type="entry name" value="HTH_1"/>
    <property type="match status" value="1"/>
</dbReference>
<evidence type="ECO:0000256" key="1">
    <source>
        <dbReference type="ARBA" id="ARBA00009437"/>
    </source>
</evidence>
<dbReference type="PANTHER" id="PTHR30537">
    <property type="entry name" value="HTH-TYPE TRANSCRIPTIONAL REGULATOR"/>
    <property type="match status" value="1"/>
</dbReference>
<dbReference type="SUPFAM" id="SSF53850">
    <property type="entry name" value="Periplasmic binding protein-like II"/>
    <property type="match status" value="1"/>
</dbReference>
<keyword evidence="7" id="KW-1185">Reference proteome</keyword>
<dbReference type="InterPro" id="IPR058163">
    <property type="entry name" value="LysR-type_TF_proteobact-type"/>
</dbReference>
<dbReference type="Gene3D" id="1.10.10.10">
    <property type="entry name" value="Winged helix-like DNA-binding domain superfamily/Winged helix DNA-binding domain"/>
    <property type="match status" value="1"/>
</dbReference>
<keyword evidence="3" id="KW-0238">DNA-binding</keyword>
<dbReference type="Proteomes" id="UP001597299">
    <property type="component" value="Unassembled WGS sequence"/>
</dbReference>
<evidence type="ECO:0000256" key="4">
    <source>
        <dbReference type="ARBA" id="ARBA00023163"/>
    </source>
</evidence>
<evidence type="ECO:0000256" key="2">
    <source>
        <dbReference type="ARBA" id="ARBA00023015"/>
    </source>
</evidence>
<evidence type="ECO:0000259" key="5">
    <source>
        <dbReference type="PROSITE" id="PS50931"/>
    </source>
</evidence>
<dbReference type="InterPro" id="IPR036390">
    <property type="entry name" value="WH_DNA-bd_sf"/>
</dbReference>
<dbReference type="InterPro" id="IPR036388">
    <property type="entry name" value="WH-like_DNA-bd_sf"/>
</dbReference>
<dbReference type="Gene3D" id="3.40.190.290">
    <property type="match status" value="1"/>
</dbReference>
<accession>A0ABW4Z4N8</accession>
<protein>
    <submittedName>
        <fullName evidence="6">LysR family transcriptional regulator</fullName>
    </submittedName>
</protein>
<dbReference type="Pfam" id="PF03466">
    <property type="entry name" value="LysR_substrate"/>
    <property type="match status" value="1"/>
</dbReference>
<dbReference type="PANTHER" id="PTHR30537:SF5">
    <property type="entry name" value="HTH-TYPE TRANSCRIPTIONAL ACTIVATOR TTDR-RELATED"/>
    <property type="match status" value="1"/>
</dbReference>